<dbReference type="Gene3D" id="2.60.40.640">
    <property type="match status" value="1"/>
</dbReference>
<dbReference type="InterPro" id="IPR050357">
    <property type="entry name" value="Arrestin_domain-protein"/>
</dbReference>
<evidence type="ECO:0000313" key="3">
    <source>
        <dbReference type="EMBL" id="GJJ10130.1"/>
    </source>
</evidence>
<dbReference type="InterPro" id="IPR014752">
    <property type="entry name" value="Arrestin-like_C"/>
</dbReference>
<feature type="domain" description="Arrestin-like N-terminal" evidence="2">
    <location>
        <begin position="33"/>
        <end position="184"/>
    </location>
</feature>
<gene>
    <name evidence="3" type="ORF">Clacol_004356</name>
</gene>
<dbReference type="AlphaFoldDB" id="A0AAV5AB36"/>
<sequence>MFTDFKQSRSKESTQNTFINAHSSSSQDRKLSIELPIPKRIYTSGSLVSGIVHLSNKDPKYIQEIQVSLICSVRSHYYQYLGSTTQDIRQETTKLFHRDQTLWTRNSLDGDIPPGDFHFEFSVPDSGVDSKVHDNNTSLPPSFHAGKGNKWNNGMPLGYVKYYVKVRVIRKGFFKLNETAIMPFIFLPPSGPPPLLPTLPERLSVQDLDKLKKLWEDHTVSSTIRHGIFNHQGEAILSLWLPRVDKLPRQTSIPFILSLILRAPPSKSHEKPSSLPTPPRLDKVTLYLEQKLQSTAQKGVHQNNKTYDKYPTDNLVHSFAPQESDWEFNAITTHWEKSVIWRGHWIFKETPNFTNRQFVLKVPMKGLGNDVKLTSRELDISSGLLAGQDPNFTILEPDFLPDYFDLDSHDEEDEKHEKEKN</sequence>
<dbReference type="GO" id="GO:0015031">
    <property type="term" value="P:protein transport"/>
    <property type="evidence" value="ECO:0007669"/>
    <property type="project" value="TreeGrafter"/>
</dbReference>
<dbReference type="PANTHER" id="PTHR11188">
    <property type="entry name" value="ARRESTIN DOMAIN CONTAINING PROTEIN"/>
    <property type="match status" value="1"/>
</dbReference>
<proteinExistence type="predicted"/>
<dbReference type="SUPFAM" id="SSF81296">
    <property type="entry name" value="E set domains"/>
    <property type="match status" value="1"/>
</dbReference>
<dbReference type="GO" id="GO:0005737">
    <property type="term" value="C:cytoplasm"/>
    <property type="evidence" value="ECO:0007669"/>
    <property type="project" value="TreeGrafter"/>
</dbReference>
<keyword evidence="4" id="KW-1185">Reference proteome</keyword>
<accession>A0AAV5AB36</accession>
<dbReference type="InterPro" id="IPR011021">
    <property type="entry name" value="Arrestin-like_N"/>
</dbReference>
<protein>
    <recommendedName>
        <fullName evidence="2">Arrestin-like N-terminal domain-containing protein</fullName>
    </recommendedName>
</protein>
<comment type="caution">
    <text evidence="3">The sequence shown here is derived from an EMBL/GenBank/DDBJ whole genome shotgun (WGS) entry which is preliminary data.</text>
</comment>
<dbReference type="Pfam" id="PF00339">
    <property type="entry name" value="Arrestin_N"/>
    <property type="match status" value="1"/>
</dbReference>
<feature type="compositionally biased region" description="Basic and acidic residues" evidence="1">
    <location>
        <begin position="1"/>
        <end position="12"/>
    </location>
</feature>
<feature type="region of interest" description="Disordered" evidence="1">
    <location>
        <begin position="1"/>
        <end position="23"/>
    </location>
</feature>
<dbReference type="Proteomes" id="UP001050691">
    <property type="component" value="Unassembled WGS sequence"/>
</dbReference>
<evidence type="ECO:0000256" key="1">
    <source>
        <dbReference type="SAM" id="MobiDB-lite"/>
    </source>
</evidence>
<name>A0AAV5AB36_9AGAM</name>
<feature type="compositionally biased region" description="Polar residues" evidence="1">
    <location>
        <begin position="13"/>
        <end position="23"/>
    </location>
</feature>
<dbReference type="InterPro" id="IPR014756">
    <property type="entry name" value="Ig_E-set"/>
</dbReference>
<dbReference type="PANTHER" id="PTHR11188:SF17">
    <property type="entry name" value="FI21816P1"/>
    <property type="match status" value="1"/>
</dbReference>
<organism evidence="3 4">
    <name type="scientific">Clathrus columnatus</name>
    <dbReference type="NCBI Taxonomy" id="1419009"/>
    <lineage>
        <taxon>Eukaryota</taxon>
        <taxon>Fungi</taxon>
        <taxon>Dikarya</taxon>
        <taxon>Basidiomycota</taxon>
        <taxon>Agaricomycotina</taxon>
        <taxon>Agaricomycetes</taxon>
        <taxon>Phallomycetidae</taxon>
        <taxon>Phallales</taxon>
        <taxon>Clathraceae</taxon>
        <taxon>Clathrus</taxon>
    </lineage>
</organism>
<dbReference type="EMBL" id="BPWL01000005">
    <property type="protein sequence ID" value="GJJ10130.1"/>
    <property type="molecule type" value="Genomic_DNA"/>
</dbReference>
<evidence type="ECO:0000313" key="4">
    <source>
        <dbReference type="Proteomes" id="UP001050691"/>
    </source>
</evidence>
<reference evidence="3" key="1">
    <citation type="submission" date="2021-10" db="EMBL/GenBank/DDBJ databases">
        <title>De novo Genome Assembly of Clathrus columnatus (Basidiomycota, Fungi) Using Illumina and Nanopore Sequence Data.</title>
        <authorList>
            <person name="Ogiso-Tanaka E."/>
            <person name="Itagaki H."/>
            <person name="Hosoya T."/>
            <person name="Hosaka K."/>
        </authorList>
    </citation>
    <scope>NUCLEOTIDE SEQUENCE</scope>
    <source>
        <strain evidence="3">MO-923</strain>
    </source>
</reference>
<evidence type="ECO:0000259" key="2">
    <source>
        <dbReference type="Pfam" id="PF00339"/>
    </source>
</evidence>